<accession>A0AAW6C3Z9</accession>
<gene>
    <name evidence="2" type="ORF">PND83_12720</name>
</gene>
<dbReference type="AlphaFoldDB" id="A0AAW6C3Z9"/>
<dbReference type="EMBL" id="JAQLWO010000013">
    <property type="protein sequence ID" value="MDB7906845.1"/>
    <property type="molecule type" value="Genomic_DNA"/>
</dbReference>
<dbReference type="RefSeq" id="WP_271907510.1">
    <property type="nucleotide sequence ID" value="NZ_JAQLWN010000053.1"/>
</dbReference>
<organism evidence="2 3">
    <name type="scientific">Flavonifractor plautii</name>
    <name type="common">Fusobacterium plautii</name>
    <dbReference type="NCBI Taxonomy" id="292800"/>
    <lineage>
        <taxon>Bacteria</taxon>
        <taxon>Bacillati</taxon>
        <taxon>Bacillota</taxon>
        <taxon>Clostridia</taxon>
        <taxon>Eubacteriales</taxon>
        <taxon>Oscillospiraceae</taxon>
        <taxon>Flavonifractor</taxon>
    </lineage>
</organism>
<evidence type="ECO:0000256" key="1">
    <source>
        <dbReference type="SAM" id="Phobius"/>
    </source>
</evidence>
<keyword evidence="1" id="KW-0472">Membrane</keyword>
<proteinExistence type="predicted"/>
<reference evidence="2" key="1">
    <citation type="submission" date="2023-01" db="EMBL/GenBank/DDBJ databases">
        <title>Human gut microbiome strain richness.</title>
        <authorList>
            <person name="Chen-Liaw A."/>
        </authorList>
    </citation>
    <scope>NUCLEOTIDE SEQUENCE</scope>
    <source>
        <strain evidence="2">2225st1_A6_2225SCRN_200828</strain>
    </source>
</reference>
<keyword evidence="1" id="KW-0812">Transmembrane</keyword>
<evidence type="ECO:0000313" key="2">
    <source>
        <dbReference type="EMBL" id="MDB7906845.1"/>
    </source>
</evidence>
<name>A0AAW6C3Z9_FLAPL</name>
<dbReference type="Proteomes" id="UP001211006">
    <property type="component" value="Unassembled WGS sequence"/>
</dbReference>
<protein>
    <submittedName>
        <fullName evidence="2">Uncharacterized protein</fullName>
    </submittedName>
</protein>
<comment type="caution">
    <text evidence="2">The sequence shown here is derived from an EMBL/GenBank/DDBJ whole genome shotgun (WGS) entry which is preliminary data.</text>
</comment>
<feature type="transmembrane region" description="Helical" evidence="1">
    <location>
        <begin position="18"/>
        <end position="38"/>
    </location>
</feature>
<sequence>MISLICVVVNLTLSVNEILTLISVLSSLLAVGVALYSVREARRTALNGTYFSEMASAYSDYLRSVSQFVFRRGFAERDALAVALYRLQLFASSEISSAAQDLYVFLLNWAQSDPSGALDIDAKVNALGSEMRRHLNEARKRGDF</sequence>
<keyword evidence="1" id="KW-1133">Transmembrane helix</keyword>
<evidence type="ECO:0000313" key="3">
    <source>
        <dbReference type="Proteomes" id="UP001211006"/>
    </source>
</evidence>